<dbReference type="GO" id="GO:0007169">
    <property type="term" value="P:cell surface receptor protein tyrosine kinase signaling pathway"/>
    <property type="evidence" value="ECO:0007669"/>
    <property type="project" value="TreeGrafter"/>
</dbReference>
<gene>
    <name evidence="4" type="ORF">BSL78_11431</name>
</gene>
<dbReference type="Proteomes" id="UP000230750">
    <property type="component" value="Unassembled WGS sequence"/>
</dbReference>
<feature type="compositionally biased region" description="Polar residues" evidence="1">
    <location>
        <begin position="82"/>
        <end position="105"/>
    </location>
</feature>
<dbReference type="InterPro" id="IPR020635">
    <property type="entry name" value="Tyr_kinase_cat_dom"/>
</dbReference>
<dbReference type="OrthoDB" id="4062651at2759"/>
<dbReference type="GO" id="GO:0004714">
    <property type="term" value="F:transmembrane receptor protein tyrosine kinase activity"/>
    <property type="evidence" value="ECO:0007669"/>
    <property type="project" value="TreeGrafter"/>
</dbReference>
<evidence type="ECO:0000256" key="2">
    <source>
        <dbReference type="SAM" id="Phobius"/>
    </source>
</evidence>
<dbReference type="Gene3D" id="1.10.510.10">
    <property type="entry name" value="Transferase(Phosphotransferase) domain 1"/>
    <property type="match status" value="1"/>
</dbReference>
<keyword evidence="2" id="KW-1133">Transmembrane helix</keyword>
<reference evidence="4 5" key="1">
    <citation type="journal article" date="2017" name="PLoS Biol.">
        <title>The sea cucumber genome provides insights into morphological evolution and visceral regeneration.</title>
        <authorList>
            <person name="Zhang X."/>
            <person name="Sun L."/>
            <person name="Yuan J."/>
            <person name="Sun Y."/>
            <person name="Gao Y."/>
            <person name="Zhang L."/>
            <person name="Li S."/>
            <person name="Dai H."/>
            <person name="Hamel J.F."/>
            <person name="Liu C."/>
            <person name="Yu Y."/>
            <person name="Liu S."/>
            <person name="Lin W."/>
            <person name="Guo K."/>
            <person name="Jin S."/>
            <person name="Xu P."/>
            <person name="Storey K.B."/>
            <person name="Huan P."/>
            <person name="Zhang T."/>
            <person name="Zhou Y."/>
            <person name="Zhang J."/>
            <person name="Lin C."/>
            <person name="Li X."/>
            <person name="Xing L."/>
            <person name="Huo D."/>
            <person name="Sun M."/>
            <person name="Wang L."/>
            <person name="Mercier A."/>
            <person name="Li F."/>
            <person name="Yang H."/>
            <person name="Xiang J."/>
        </authorList>
    </citation>
    <scope>NUCLEOTIDE SEQUENCE [LARGE SCALE GENOMIC DNA]</scope>
    <source>
        <strain evidence="4">Shaxun</strain>
        <tissue evidence="4">Muscle</tissue>
    </source>
</reference>
<dbReference type="InterPro" id="IPR000719">
    <property type="entry name" value="Prot_kinase_dom"/>
</dbReference>
<dbReference type="EMBL" id="MRZV01000361">
    <property type="protein sequence ID" value="PIK51669.1"/>
    <property type="molecule type" value="Genomic_DNA"/>
</dbReference>
<organism evidence="4 5">
    <name type="scientific">Stichopus japonicus</name>
    <name type="common">Sea cucumber</name>
    <dbReference type="NCBI Taxonomy" id="307972"/>
    <lineage>
        <taxon>Eukaryota</taxon>
        <taxon>Metazoa</taxon>
        <taxon>Echinodermata</taxon>
        <taxon>Eleutherozoa</taxon>
        <taxon>Echinozoa</taxon>
        <taxon>Holothuroidea</taxon>
        <taxon>Aspidochirotacea</taxon>
        <taxon>Aspidochirotida</taxon>
        <taxon>Stichopodidae</taxon>
        <taxon>Apostichopus</taxon>
    </lineage>
</organism>
<dbReference type="InterPro" id="IPR050122">
    <property type="entry name" value="RTK"/>
</dbReference>
<dbReference type="PROSITE" id="PS50011">
    <property type="entry name" value="PROTEIN_KINASE_DOM"/>
    <property type="match status" value="1"/>
</dbReference>
<keyword evidence="5" id="KW-1185">Reference proteome</keyword>
<accession>A0A2G8KUI7</accession>
<dbReference type="PANTHER" id="PTHR24416:SF611">
    <property type="entry name" value="TYROSINE-PROTEIN KINASE TRANSMEMBRANE RECEPTOR ROR"/>
    <property type="match status" value="1"/>
</dbReference>
<feature type="region of interest" description="Disordered" evidence="1">
    <location>
        <begin position="71"/>
        <end position="108"/>
    </location>
</feature>
<dbReference type="SMART" id="SM00219">
    <property type="entry name" value="TyrKc"/>
    <property type="match status" value="1"/>
</dbReference>
<dbReference type="PANTHER" id="PTHR24416">
    <property type="entry name" value="TYROSINE-PROTEIN KINASE RECEPTOR"/>
    <property type="match status" value="1"/>
</dbReference>
<sequence>MISALETELNTGDHFVISCVVDETVIQLLKDNYIIVIVSAVIVTFVLLCVIREISLHRRLNGNNFRSAIRSRSYRRSSSKSEGTVQKEQFQVRRSSSKSQVNSNADALPVNDKELPSPHIMEHMVTFKRKLKKGKTRQRWSGILKSDKDARMIYTYLQEHLSGGNVRTFLETQYGQYYLHGNIDALVPSAFFRFALNITSGVHFLHSHGWVCPGITAGKVLIDQARTLCKLYDFCPLSYTGRKVENELRKNRPIPFINLPPEVFQDKVYTRYSDIWAVGVVLWEIFSYGAWPPTHENVKDRQDVLLKLKRPGNCSENVYHALANCWLFDQSSRQSLQVLEECLESNKTDSSLSARAMNIEDIYTVGLPPYSGFAKVENSSDI</sequence>
<name>A0A2G8KUI7_STIJA</name>
<proteinExistence type="predicted"/>
<evidence type="ECO:0000259" key="3">
    <source>
        <dbReference type="PROSITE" id="PS50011"/>
    </source>
</evidence>
<dbReference type="GO" id="GO:0043235">
    <property type="term" value="C:receptor complex"/>
    <property type="evidence" value="ECO:0007669"/>
    <property type="project" value="TreeGrafter"/>
</dbReference>
<dbReference type="GO" id="GO:0005524">
    <property type="term" value="F:ATP binding"/>
    <property type="evidence" value="ECO:0007669"/>
    <property type="project" value="InterPro"/>
</dbReference>
<dbReference type="InterPro" id="IPR001245">
    <property type="entry name" value="Ser-Thr/Tyr_kinase_cat_dom"/>
</dbReference>
<feature type="domain" description="Protein kinase" evidence="3">
    <location>
        <begin position="54"/>
        <end position="352"/>
    </location>
</feature>
<feature type="transmembrane region" description="Helical" evidence="2">
    <location>
        <begin position="33"/>
        <end position="51"/>
    </location>
</feature>
<protein>
    <recommendedName>
        <fullName evidence="3">Protein kinase domain-containing protein</fullName>
    </recommendedName>
</protein>
<keyword evidence="2" id="KW-0472">Membrane</keyword>
<evidence type="ECO:0000313" key="5">
    <source>
        <dbReference type="Proteomes" id="UP000230750"/>
    </source>
</evidence>
<comment type="caution">
    <text evidence="4">The sequence shown here is derived from an EMBL/GenBank/DDBJ whole genome shotgun (WGS) entry which is preliminary data.</text>
</comment>
<keyword evidence="2" id="KW-0812">Transmembrane</keyword>
<evidence type="ECO:0000256" key="1">
    <source>
        <dbReference type="SAM" id="MobiDB-lite"/>
    </source>
</evidence>
<dbReference type="SUPFAM" id="SSF56112">
    <property type="entry name" value="Protein kinase-like (PK-like)"/>
    <property type="match status" value="1"/>
</dbReference>
<dbReference type="InterPro" id="IPR011009">
    <property type="entry name" value="Kinase-like_dom_sf"/>
</dbReference>
<dbReference type="AlphaFoldDB" id="A0A2G8KUI7"/>
<dbReference type="Pfam" id="PF07714">
    <property type="entry name" value="PK_Tyr_Ser-Thr"/>
    <property type="match status" value="1"/>
</dbReference>
<dbReference type="GO" id="GO:0005886">
    <property type="term" value="C:plasma membrane"/>
    <property type="evidence" value="ECO:0007669"/>
    <property type="project" value="TreeGrafter"/>
</dbReference>
<dbReference type="STRING" id="307972.A0A2G8KUI7"/>
<evidence type="ECO:0000313" key="4">
    <source>
        <dbReference type="EMBL" id="PIK51669.1"/>
    </source>
</evidence>